<evidence type="ECO:0000313" key="2">
    <source>
        <dbReference type="Proteomes" id="UP001283109"/>
    </source>
</evidence>
<reference evidence="1 2" key="1">
    <citation type="submission" date="2023-11" db="EMBL/GenBank/DDBJ databases">
        <title>Draft genome sequence of Microbacterium arthrosphaerae JCM 30492.</title>
        <authorList>
            <person name="Zhang G."/>
            <person name="Ding Y."/>
        </authorList>
    </citation>
    <scope>NUCLEOTIDE SEQUENCE [LARGE SCALE GENOMIC DNA]</scope>
    <source>
        <strain evidence="1 2">JCM 30492</strain>
    </source>
</reference>
<dbReference type="EMBL" id="JAWQEV010000002">
    <property type="protein sequence ID" value="MDW4572609.1"/>
    <property type="molecule type" value="Genomic_DNA"/>
</dbReference>
<dbReference type="Proteomes" id="UP001283109">
    <property type="component" value="Unassembled WGS sequence"/>
</dbReference>
<keyword evidence="2" id="KW-1185">Reference proteome</keyword>
<gene>
    <name evidence="1" type="ORF">R8Z58_07445</name>
</gene>
<proteinExistence type="predicted"/>
<protein>
    <recommendedName>
        <fullName evidence="3">PD-(D/E)XK endonuclease-like domain-containing protein</fullName>
    </recommendedName>
</protein>
<dbReference type="RefSeq" id="WP_318353134.1">
    <property type="nucleotide sequence ID" value="NZ_JAWQEV010000002.1"/>
</dbReference>
<evidence type="ECO:0000313" key="1">
    <source>
        <dbReference type="EMBL" id="MDW4572609.1"/>
    </source>
</evidence>
<name>A0ABU4H1Q9_9MICO</name>
<sequence>MLVALTLEPDHAPLNPAPSLLWRKPQAELAEVVIETAMAGMASGDRTDDFFRAVWILGLLGSSIRSPQSYVHSPVTAAVYESSGVGETLDRLIEVIPQAGLDEVRQLDDIARTELYPHLSPPVHLHPWMGNDFVQAEADIISNGPLLDIKSGRGTANSAGVFGFLPRPQDLYQVLIYALLNRREPKERYGPVTHVGFYFARYGTFLTWPLEELVRELSGRDLDLDGQCQTVIVLADQESYDPLS</sequence>
<organism evidence="1 2">
    <name type="scientific">Microbacterium arthrosphaerae</name>
    <dbReference type="NCBI Taxonomy" id="792652"/>
    <lineage>
        <taxon>Bacteria</taxon>
        <taxon>Bacillati</taxon>
        <taxon>Actinomycetota</taxon>
        <taxon>Actinomycetes</taxon>
        <taxon>Micrococcales</taxon>
        <taxon>Microbacteriaceae</taxon>
        <taxon>Microbacterium</taxon>
    </lineage>
</organism>
<evidence type="ECO:0008006" key="3">
    <source>
        <dbReference type="Google" id="ProtNLM"/>
    </source>
</evidence>
<accession>A0ABU4H1Q9</accession>
<comment type="caution">
    <text evidence="1">The sequence shown here is derived from an EMBL/GenBank/DDBJ whole genome shotgun (WGS) entry which is preliminary data.</text>
</comment>